<evidence type="ECO:0000313" key="2">
    <source>
        <dbReference type="EMBL" id="BBX72436.1"/>
    </source>
</evidence>
<name>A0A7I7MJW6_9MYCO</name>
<feature type="region of interest" description="Disordered" evidence="1">
    <location>
        <begin position="79"/>
        <end position="98"/>
    </location>
</feature>
<evidence type="ECO:0000256" key="1">
    <source>
        <dbReference type="SAM" id="MobiDB-lite"/>
    </source>
</evidence>
<dbReference type="KEGG" id="mshj:MSHI_03420"/>
<sequence>MSTICHAGSSPTLVPSSGIGPVPPVNSADSNSTSSSAYSATSTGLRLVPLVSGTRSGHGGSRTVPNLIQYRIEPIGGQYRLFSGPKPQPNPTTSNSIV</sequence>
<keyword evidence="3" id="KW-1185">Reference proteome</keyword>
<gene>
    <name evidence="2" type="ORF">MSHI_03420</name>
</gene>
<protein>
    <submittedName>
        <fullName evidence="2">Uncharacterized protein</fullName>
    </submittedName>
</protein>
<dbReference type="EMBL" id="AP022575">
    <property type="protein sequence ID" value="BBX72436.1"/>
    <property type="molecule type" value="Genomic_DNA"/>
</dbReference>
<accession>A0A7I7MJW6</accession>
<feature type="region of interest" description="Disordered" evidence="1">
    <location>
        <begin position="1"/>
        <end position="38"/>
    </location>
</feature>
<dbReference type="Proteomes" id="UP000467236">
    <property type="component" value="Chromosome"/>
</dbReference>
<feature type="compositionally biased region" description="Low complexity" evidence="1">
    <location>
        <begin position="14"/>
        <end position="38"/>
    </location>
</feature>
<feature type="compositionally biased region" description="Polar residues" evidence="1">
    <location>
        <begin position="1"/>
        <end position="13"/>
    </location>
</feature>
<proteinExistence type="predicted"/>
<reference evidence="2 3" key="1">
    <citation type="journal article" date="2019" name="Emerg. Microbes Infect.">
        <title>Comprehensive subspecies identification of 175 nontuberculous mycobacteria species based on 7547 genomic profiles.</title>
        <authorList>
            <person name="Matsumoto Y."/>
            <person name="Kinjo T."/>
            <person name="Motooka D."/>
            <person name="Nabeya D."/>
            <person name="Jung N."/>
            <person name="Uechi K."/>
            <person name="Horii T."/>
            <person name="Iida T."/>
            <person name="Fujita J."/>
            <person name="Nakamura S."/>
        </authorList>
    </citation>
    <scope>NUCLEOTIDE SEQUENCE [LARGE SCALE GENOMIC DNA]</scope>
    <source>
        <strain evidence="2 3">JCM 14233</strain>
    </source>
</reference>
<evidence type="ECO:0000313" key="3">
    <source>
        <dbReference type="Proteomes" id="UP000467236"/>
    </source>
</evidence>
<dbReference type="AlphaFoldDB" id="A0A7I7MJW6"/>
<organism evidence="2 3">
    <name type="scientific">Mycobacterium shinjukuense</name>
    <dbReference type="NCBI Taxonomy" id="398694"/>
    <lineage>
        <taxon>Bacteria</taxon>
        <taxon>Bacillati</taxon>
        <taxon>Actinomycetota</taxon>
        <taxon>Actinomycetes</taxon>
        <taxon>Mycobacteriales</taxon>
        <taxon>Mycobacteriaceae</taxon>
        <taxon>Mycobacterium</taxon>
    </lineage>
</organism>